<evidence type="ECO:0000256" key="1">
    <source>
        <dbReference type="ARBA" id="ARBA00022448"/>
    </source>
</evidence>
<keyword evidence="4" id="KW-1185">Reference proteome</keyword>
<feature type="transmembrane region" description="Helical" evidence="2">
    <location>
        <begin position="370"/>
        <end position="387"/>
    </location>
</feature>
<dbReference type="NCBIfam" id="TIGR00797">
    <property type="entry name" value="matE"/>
    <property type="match status" value="1"/>
</dbReference>
<feature type="transmembrane region" description="Helical" evidence="2">
    <location>
        <begin position="408"/>
        <end position="429"/>
    </location>
</feature>
<accession>A0ABX1CMJ4</accession>
<feature type="transmembrane region" description="Helical" evidence="2">
    <location>
        <begin position="65"/>
        <end position="86"/>
    </location>
</feature>
<feature type="transmembrane region" description="Helical" evidence="2">
    <location>
        <begin position="107"/>
        <end position="125"/>
    </location>
</feature>
<keyword evidence="1" id="KW-0813">Transport</keyword>
<dbReference type="InterPro" id="IPR002528">
    <property type="entry name" value="MATE_fam"/>
</dbReference>
<keyword evidence="2" id="KW-0812">Transmembrane</keyword>
<protein>
    <submittedName>
        <fullName evidence="3">MATE family efflux transporter</fullName>
    </submittedName>
</protein>
<proteinExistence type="predicted"/>
<dbReference type="PANTHER" id="PTHR43298:SF2">
    <property type="entry name" value="FMN_FAD EXPORTER YEEO-RELATED"/>
    <property type="match status" value="1"/>
</dbReference>
<keyword evidence="2" id="KW-0472">Membrane</keyword>
<gene>
    <name evidence="3" type="ORF">HBH26_11530</name>
</gene>
<feature type="transmembrane region" description="Helical" evidence="2">
    <location>
        <begin position="207"/>
        <end position="229"/>
    </location>
</feature>
<feature type="transmembrane region" description="Helical" evidence="2">
    <location>
        <begin position="331"/>
        <end position="350"/>
    </location>
</feature>
<dbReference type="InterPro" id="IPR050222">
    <property type="entry name" value="MATE_MdtK"/>
</dbReference>
<feature type="transmembrane region" description="Helical" evidence="2">
    <location>
        <begin position="145"/>
        <end position="162"/>
    </location>
</feature>
<dbReference type="Pfam" id="PF01554">
    <property type="entry name" value="MatE"/>
    <property type="match status" value="2"/>
</dbReference>
<reference evidence="3 4" key="1">
    <citation type="submission" date="2020-03" db="EMBL/GenBank/DDBJ databases">
        <authorList>
            <person name="Wang L."/>
            <person name="He N."/>
            <person name="Li Y."/>
            <person name="Fang Y."/>
            <person name="Zhang F."/>
        </authorList>
    </citation>
    <scope>NUCLEOTIDE SEQUENCE [LARGE SCALE GENOMIC DNA]</scope>
    <source>
        <strain evidence="3 4">36D10-4-7</strain>
    </source>
</reference>
<feature type="transmembrane region" description="Helical" evidence="2">
    <location>
        <begin position="435"/>
        <end position="454"/>
    </location>
</feature>
<evidence type="ECO:0000313" key="4">
    <source>
        <dbReference type="Proteomes" id="UP000732399"/>
    </source>
</evidence>
<keyword evidence="2" id="KW-1133">Transmembrane helix</keyword>
<dbReference type="EMBL" id="JAAVJH010000006">
    <property type="protein sequence ID" value="NJR79215.1"/>
    <property type="molecule type" value="Genomic_DNA"/>
</dbReference>
<dbReference type="RefSeq" id="WP_168134767.1">
    <property type="nucleotide sequence ID" value="NZ_JAAVJH010000006.1"/>
</dbReference>
<feature type="transmembrane region" description="Helical" evidence="2">
    <location>
        <begin position="253"/>
        <end position="281"/>
    </location>
</feature>
<evidence type="ECO:0000313" key="3">
    <source>
        <dbReference type="EMBL" id="NJR79215.1"/>
    </source>
</evidence>
<dbReference type="Proteomes" id="UP000732399">
    <property type="component" value="Unassembled WGS sequence"/>
</dbReference>
<feature type="transmembrane region" description="Helical" evidence="2">
    <location>
        <begin position="24"/>
        <end position="45"/>
    </location>
</feature>
<organism evidence="3 4">
    <name type="scientific">Sphingomonas corticis</name>
    <dbReference type="NCBI Taxonomy" id="2722791"/>
    <lineage>
        <taxon>Bacteria</taxon>
        <taxon>Pseudomonadati</taxon>
        <taxon>Pseudomonadota</taxon>
        <taxon>Alphaproteobacteria</taxon>
        <taxon>Sphingomonadales</taxon>
        <taxon>Sphingomonadaceae</taxon>
        <taxon>Sphingomonas</taxon>
    </lineage>
</organism>
<evidence type="ECO:0000256" key="2">
    <source>
        <dbReference type="SAM" id="Phobius"/>
    </source>
</evidence>
<feature type="transmembrane region" description="Helical" evidence="2">
    <location>
        <begin position="174"/>
        <end position="195"/>
    </location>
</feature>
<dbReference type="CDD" id="cd13131">
    <property type="entry name" value="MATE_NorM_like"/>
    <property type="match status" value="1"/>
</dbReference>
<comment type="caution">
    <text evidence="3">The sequence shown here is derived from an EMBL/GenBank/DDBJ whole genome shotgun (WGS) entry which is preliminary data.</text>
</comment>
<sequence>MDAPLVNAPLVAERPADARGELRALLALAAPLVGANLLQMGVYAIDVVFVARLGTVEFAAATLGVFLFGLTMWALMSMATACAPLIAAELGRRRHAVREVRRSFRMALWLGVFSAIPGSLLLLAGERLFLLAGQDARVAARAGDFLQILVLALLPAIFAAVMRTAAAALGRPGWAIGVTAMALGIGLLSNWLLVFGNLGFPALGLEGSAIASVVTTGTMMLAYAAILLFDPKLRRYRLFGRWWRPEWSRMGEILRIGVPIALTVTMEAGLFGGAALLMGLIGVTEVAAHAIALNIASLAFQVPLGVAQAATIRVGMGFGARDAEWVGRAGWTAIVVGTGFMVVTAVLMWLVPRWLIAIYVDVDAAQEARVVALAVQYLAVGAVFQLFDGAQAVAAGVLRGLQDTRVPMVIAGLGYWIAGFGTAVALGFWLDWQGVGIWAGLAAGLVVVSAALLWRFAARDRLGLLAPRAA</sequence>
<dbReference type="PANTHER" id="PTHR43298">
    <property type="entry name" value="MULTIDRUG RESISTANCE PROTEIN NORM-RELATED"/>
    <property type="match status" value="1"/>
</dbReference>
<name>A0ABX1CMJ4_9SPHN</name>